<keyword evidence="6 8" id="KW-1133">Transmembrane helix</keyword>
<dbReference type="PANTHER" id="PTHR30472">
    <property type="entry name" value="FERRIC ENTEROBACTIN TRANSPORT SYSTEM PERMEASE PROTEIN"/>
    <property type="match status" value="1"/>
</dbReference>
<dbReference type="Gene3D" id="1.10.3470.10">
    <property type="entry name" value="ABC transporter involved in vitamin B12 uptake, BtuC"/>
    <property type="match status" value="1"/>
</dbReference>
<evidence type="ECO:0000256" key="1">
    <source>
        <dbReference type="ARBA" id="ARBA00004651"/>
    </source>
</evidence>
<dbReference type="Proteomes" id="UP000094600">
    <property type="component" value="Chromosome"/>
</dbReference>
<organism evidence="9 10">
    <name type="scientific">Xenorhabdus hominickii</name>
    <dbReference type="NCBI Taxonomy" id="351679"/>
    <lineage>
        <taxon>Bacteria</taxon>
        <taxon>Pseudomonadati</taxon>
        <taxon>Pseudomonadota</taxon>
        <taxon>Gammaproteobacteria</taxon>
        <taxon>Enterobacterales</taxon>
        <taxon>Morganellaceae</taxon>
        <taxon>Xenorhabdus</taxon>
    </lineage>
</organism>
<feature type="transmembrane region" description="Helical" evidence="8">
    <location>
        <begin position="43"/>
        <end position="61"/>
    </location>
</feature>
<dbReference type="EMBL" id="CP016176">
    <property type="protein sequence ID" value="AOM39734.1"/>
    <property type="molecule type" value="Genomic_DNA"/>
</dbReference>
<evidence type="ECO:0000313" key="9">
    <source>
        <dbReference type="EMBL" id="AOM39734.1"/>
    </source>
</evidence>
<dbReference type="Pfam" id="PF01032">
    <property type="entry name" value="FecCD"/>
    <property type="match status" value="1"/>
</dbReference>
<keyword evidence="4" id="KW-1003">Cell membrane</keyword>
<comment type="similarity">
    <text evidence="2">Belongs to the binding-protein-dependent transport system permease family. FecCD subfamily.</text>
</comment>
<accession>A0ABN4S102</accession>
<evidence type="ECO:0000256" key="3">
    <source>
        <dbReference type="ARBA" id="ARBA00022448"/>
    </source>
</evidence>
<dbReference type="InterPro" id="IPR037294">
    <property type="entry name" value="ABC_BtuC-like"/>
</dbReference>
<keyword evidence="10" id="KW-1185">Reference proteome</keyword>
<dbReference type="InterPro" id="IPR000522">
    <property type="entry name" value="ABC_transptr_permease_BtuC"/>
</dbReference>
<sequence length="96" mass="9895">MLMVFSVLSSAASVTTVGPLSFLGILVPHLASFVSSATGSGRLFLSALVGGNLVVAADIMTKAASAEVFLPIGLSFTLIGVPLFILTMRLSALRKR</sequence>
<evidence type="ECO:0000256" key="4">
    <source>
        <dbReference type="ARBA" id="ARBA00022475"/>
    </source>
</evidence>
<evidence type="ECO:0000256" key="7">
    <source>
        <dbReference type="ARBA" id="ARBA00023136"/>
    </source>
</evidence>
<keyword evidence="7 8" id="KW-0472">Membrane</keyword>
<evidence type="ECO:0000256" key="5">
    <source>
        <dbReference type="ARBA" id="ARBA00022692"/>
    </source>
</evidence>
<evidence type="ECO:0000256" key="8">
    <source>
        <dbReference type="SAM" id="Phobius"/>
    </source>
</evidence>
<proteinExistence type="inferred from homology"/>
<dbReference type="SUPFAM" id="SSF81345">
    <property type="entry name" value="ABC transporter involved in vitamin B12 uptake, BtuC"/>
    <property type="match status" value="1"/>
</dbReference>
<protein>
    <submittedName>
        <fullName evidence="9">Uncharacterized protein</fullName>
    </submittedName>
</protein>
<gene>
    <name evidence="9" type="ORF">A9255_03515</name>
</gene>
<evidence type="ECO:0000256" key="6">
    <source>
        <dbReference type="ARBA" id="ARBA00022989"/>
    </source>
</evidence>
<evidence type="ECO:0000313" key="10">
    <source>
        <dbReference type="Proteomes" id="UP000094600"/>
    </source>
</evidence>
<keyword evidence="3" id="KW-0813">Transport</keyword>
<dbReference type="PANTHER" id="PTHR30472:SF25">
    <property type="entry name" value="ABC TRANSPORTER PERMEASE PROTEIN MJ0876-RELATED"/>
    <property type="match status" value="1"/>
</dbReference>
<comment type="subcellular location">
    <subcellularLocation>
        <location evidence="1">Cell membrane</location>
        <topology evidence="1">Multi-pass membrane protein</topology>
    </subcellularLocation>
</comment>
<evidence type="ECO:0000256" key="2">
    <source>
        <dbReference type="ARBA" id="ARBA00007935"/>
    </source>
</evidence>
<reference evidence="9 10" key="1">
    <citation type="submission" date="2016-06" db="EMBL/GenBank/DDBJ databases">
        <title>Bacterial characters and pathogenicity of Xenorhabdus hominickii from an entomopathogenic nematode, Steinernema monticolum.</title>
        <authorList>
            <person name="Park Y."/>
            <person name="Kim Y."/>
        </authorList>
    </citation>
    <scope>NUCLEOTIDE SEQUENCE [LARGE SCALE GENOMIC DNA]</scope>
    <source>
        <strain evidence="9 10">ANU1</strain>
    </source>
</reference>
<feature type="transmembrane region" description="Helical" evidence="8">
    <location>
        <begin position="68"/>
        <end position="90"/>
    </location>
</feature>
<keyword evidence="5 8" id="KW-0812">Transmembrane</keyword>
<name>A0ABN4S102_XENHO</name>